<sequence>MSDGAEAMTPMEDPEITALAAANRLTIDPRFHEGVRQNLTLLRSYAELIEGLDLPERLEPAFEYVP</sequence>
<accession>G6XMK6</accession>
<name>G6XMK6_9PROT</name>
<gene>
    <name evidence="1" type="ORF">GMO_27240</name>
</gene>
<evidence type="ECO:0000313" key="1">
    <source>
        <dbReference type="EMBL" id="EHH67104.1"/>
    </source>
</evidence>
<dbReference type="Proteomes" id="UP000004949">
    <property type="component" value="Unassembled WGS sequence"/>
</dbReference>
<dbReference type="Pfam" id="PF13318">
    <property type="entry name" value="AtzG-like"/>
    <property type="match status" value="1"/>
</dbReference>
<dbReference type="STRING" id="1088869.GMO_27240"/>
<keyword evidence="2" id="KW-1185">Reference proteome</keyword>
<comment type="caution">
    <text evidence="1">The sequence shown here is derived from an EMBL/GenBank/DDBJ whole genome shotgun (WGS) entry which is preliminary data.</text>
</comment>
<protein>
    <recommendedName>
        <fullName evidence="3">DUF4089 domain-containing protein</fullName>
    </recommendedName>
</protein>
<dbReference type="InterPro" id="IPR025148">
    <property type="entry name" value="AtzG-like"/>
</dbReference>
<organism evidence="1 2">
    <name type="scientific">Gluconobacter morbifer G707</name>
    <dbReference type="NCBI Taxonomy" id="1088869"/>
    <lineage>
        <taxon>Bacteria</taxon>
        <taxon>Pseudomonadati</taxon>
        <taxon>Pseudomonadota</taxon>
        <taxon>Alphaproteobacteria</taxon>
        <taxon>Acetobacterales</taxon>
        <taxon>Acetobacteraceae</taxon>
        <taxon>Gluconobacter</taxon>
    </lineage>
</organism>
<reference evidence="1 2" key="1">
    <citation type="submission" date="2011-10" db="EMBL/GenBank/DDBJ databases">
        <title>Genome sequence of Gluconobacter morbifer G707, isolated from Drosophila gut.</title>
        <authorList>
            <person name="Lee W.-J."/>
            <person name="Kim E.-K."/>
        </authorList>
    </citation>
    <scope>NUCLEOTIDE SEQUENCE [LARGE SCALE GENOMIC DNA]</scope>
    <source>
        <strain evidence="1 2">G707</strain>
    </source>
</reference>
<dbReference type="AlphaFoldDB" id="G6XMK6"/>
<proteinExistence type="predicted"/>
<dbReference type="EMBL" id="AGQV01000013">
    <property type="protein sequence ID" value="EHH67104.1"/>
    <property type="molecule type" value="Genomic_DNA"/>
</dbReference>
<evidence type="ECO:0008006" key="3">
    <source>
        <dbReference type="Google" id="ProtNLM"/>
    </source>
</evidence>
<evidence type="ECO:0000313" key="2">
    <source>
        <dbReference type="Proteomes" id="UP000004949"/>
    </source>
</evidence>
<dbReference type="PATRIC" id="fig|1088869.3.peg.2717"/>